<organism evidence="1 2">
    <name type="scientific">Planotetraspora phitsanulokensis</name>
    <dbReference type="NCBI Taxonomy" id="575192"/>
    <lineage>
        <taxon>Bacteria</taxon>
        <taxon>Bacillati</taxon>
        <taxon>Actinomycetota</taxon>
        <taxon>Actinomycetes</taxon>
        <taxon>Streptosporangiales</taxon>
        <taxon>Streptosporangiaceae</taxon>
        <taxon>Planotetraspora</taxon>
    </lineage>
</organism>
<dbReference type="AlphaFoldDB" id="A0A8J3XD52"/>
<reference evidence="1 2" key="1">
    <citation type="submission" date="2021-01" db="EMBL/GenBank/DDBJ databases">
        <title>Whole genome shotgun sequence of Planotetraspora phitsanulokensis NBRC 104273.</title>
        <authorList>
            <person name="Komaki H."/>
            <person name="Tamura T."/>
        </authorList>
    </citation>
    <scope>NUCLEOTIDE SEQUENCE [LARGE SCALE GENOMIC DNA]</scope>
    <source>
        <strain evidence="1 2">NBRC 104273</strain>
    </source>
</reference>
<dbReference type="EMBL" id="BOOP01000003">
    <property type="protein sequence ID" value="GII36124.1"/>
    <property type="molecule type" value="Genomic_DNA"/>
</dbReference>
<name>A0A8J3XD52_9ACTN</name>
<proteinExistence type="predicted"/>
<evidence type="ECO:0000313" key="1">
    <source>
        <dbReference type="EMBL" id="GII36124.1"/>
    </source>
</evidence>
<comment type="caution">
    <text evidence="1">The sequence shown here is derived from an EMBL/GenBank/DDBJ whole genome shotgun (WGS) entry which is preliminary data.</text>
</comment>
<dbReference type="Proteomes" id="UP000622547">
    <property type="component" value="Unassembled WGS sequence"/>
</dbReference>
<gene>
    <name evidence="1" type="ORF">Pph01_11270</name>
</gene>
<keyword evidence="2" id="KW-1185">Reference proteome</keyword>
<sequence>MPHVAEFCRSLARRSIRAYHIACARDDTASRNVVVPDGVWACSGCDAVLFRAEALSEHLCLGRTTI</sequence>
<protein>
    <submittedName>
        <fullName evidence="1">Uncharacterized protein</fullName>
    </submittedName>
</protein>
<evidence type="ECO:0000313" key="2">
    <source>
        <dbReference type="Proteomes" id="UP000622547"/>
    </source>
</evidence>
<accession>A0A8J3XD52</accession>